<dbReference type="InterPro" id="IPR040818">
    <property type="entry name" value="Tsi6"/>
</dbReference>
<feature type="transmembrane region" description="Helical" evidence="1">
    <location>
        <begin position="72"/>
        <end position="89"/>
    </location>
</feature>
<evidence type="ECO:0000313" key="3">
    <source>
        <dbReference type="EMBL" id="ADF61115.1"/>
    </source>
</evidence>
<proteinExistence type="predicted"/>
<gene>
    <name evidence="3" type="ordered locus">ECL_01556</name>
</gene>
<evidence type="ECO:0000256" key="1">
    <source>
        <dbReference type="SAM" id="Phobius"/>
    </source>
</evidence>
<dbReference type="STRING" id="716541.ECL_01556"/>
<organism evidence="3 4">
    <name type="scientific">Enterobacter cloacae subsp. cloacae (strain ATCC 13047 / DSM 30054 / NBRC 13535 / NCTC 10005 / WDCM 00083 / NCDC 279-56)</name>
    <dbReference type="NCBI Taxonomy" id="716541"/>
    <lineage>
        <taxon>Bacteria</taxon>
        <taxon>Pseudomonadati</taxon>
        <taxon>Pseudomonadota</taxon>
        <taxon>Gammaproteobacteria</taxon>
        <taxon>Enterobacterales</taxon>
        <taxon>Enterobacteriaceae</taxon>
        <taxon>Enterobacter</taxon>
        <taxon>Enterobacter cloacae complex</taxon>
    </lineage>
</organism>
<dbReference type="RefSeq" id="WP_013096195.1">
    <property type="nucleotide sequence ID" value="NC_014121.1"/>
</dbReference>
<dbReference type="AlphaFoldDB" id="A0A0H3CHJ2"/>
<dbReference type="PATRIC" id="fig|716541.4.peg.1794"/>
<feature type="domain" description="Tsi6" evidence="2">
    <location>
        <begin position="163"/>
        <end position="249"/>
    </location>
</feature>
<feature type="transmembrane region" description="Helical" evidence="1">
    <location>
        <begin position="109"/>
        <end position="131"/>
    </location>
</feature>
<name>A0A0H3CHJ2_ENTCC</name>
<dbReference type="EMBL" id="CP001918">
    <property type="protein sequence ID" value="ADF61115.1"/>
    <property type="molecule type" value="Genomic_DNA"/>
</dbReference>
<keyword evidence="4" id="KW-1185">Reference proteome</keyword>
<sequence>MNITAKNKIFYFWGIMDVIGIVFYFVGPYHLLQSWWDSTGGNFGVIIFMLIAGGVNGLLTGLFYLVYLLWPVSLLFSAWFFFTAHRYAVRFALAQEVLRLLTMSCSVTLFPMIIVGLGMSVISLNITLFILSEIVKIGSLIFVMKKWDAGDGANKFLPLTERDYIERALRLAQKRYAEINGKYPREPILHMYDEIVQQLRILKKIVIKNKADKSVLKRMTFGIYAVREFENSDELFFERLTEAWYIADQRLRGVKVKLPHEVDPDYVQKQCVLAEKYPDEF</sequence>
<dbReference type="OrthoDB" id="6922075at2"/>
<dbReference type="HOGENOM" id="CLU_989491_0_0_6"/>
<reference evidence="3 4" key="1">
    <citation type="journal article" date="2010" name="J. Bacteriol.">
        <title>Complete genome sequence of Enterobacter cloacae subsp. cloacae type strain ATCC 13047.</title>
        <authorList>
            <person name="Ren Y."/>
            <person name="Ren Y."/>
            <person name="Zhou Z."/>
            <person name="Guo X."/>
            <person name="Li Y."/>
            <person name="Feng L."/>
            <person name="Wang L."/>
        </authorList>
    </citation>
    <scope>NUCLEOTIDE SEQUENCE [LARGE SCALE GENOMIC DNA]</scope>
    <source>
        <strain evidence="4">ATCC 13047 / DSM 30054 / NBRC 13535 / NCTC 10005 / WDCM 00083 / NCDC 279-56</strain>
    </source>
</reference>
<evidence type="ECO:0000259" key="2">
    <source>
        <dbReference type="Pfam" id="PF18660"/>
    </source>
</evidence>
<accession>A0A0H3CHJ2</accession>
<dbReference type="eggNOG" id="ENOG5031876">
    <property type="taxonomic scope" value="Bacteria"/>
</dbReference>
<dbReference type="Pfam" id="PF18660">
    <property type="entry name" value="Tsi6"/>
    <property type="match status" value="1"/>
</dbReference>
<dbReference type="EnsemblBacteria" id="ADF61115">
    <property type="protein sequence ID" value="ADF61115"/>
    <property type="gene ID" value="ECL_01556"/>
</dbReference>
<keyword evidence="1" id="KW-0812">Transmembrane</keyword>
<dbReference type="KEGG" id="enc:ECL_01556"/>
<dbReference type="Proteomes" id="UP000002363">
    <property type="component" value="Chromosome"/>
</dbReference>
<feature type="transmembrane region" description="Helical" evidence="1">
    <location>
        <begin position="43"/>
        <end position="65"/>
    </location>
</feature>
<feature type="transmembrane region" description="Helical" evidence="1">
    <location>
        <begin position="9"/>
        <end position="31"/>
    </location>
</feature>
<keyword evidence="1" id="KW-0472">Membrane</keyword>
<evidence type="ECO:0000313" key="4">
    <source>
        <dbReference type="Proteomes" id="UP000002363"/>
    </source>
</evidence>
<protein>
    <recommendedName>
        <fullName evidence="2">Tsi6 domain-containing protein</fullName>
    </recommendedName>
</protein>
<keyword evidence="1" id="KW-1133">Transmembrane helix</keyword>